<evidence type="ECO:0000259" key="9">
    <source>
        <dbReference type="Pfam" id="PF07687"/>
    </source>
</evidence>
<feature type="binding site" evidence="8">
    <location>
        <position position="280"/>
    </location>
    <ligand>
        <name>allantoate</name>
        <dbReference type="ChEBI" id="CHEBI:17536"/>
    </ligand>
</feature>
<dbReference type="Gene3D" id="3.30.70.360">
    <property type="match status" value="1"/>
</dbReference>
<keyword evidence="5 10" id="KW-0378">Hydrolase</keyword>
<feature type="binding site" evidence="8">
    <location>
        <position position="217"/>
    </location>
    <ligand>
        <name>allantoate</name>
        <dbReference type="ChEBI" id="CHEBI:17536"/>
    </ligand>
</feature>
<evidence type="ECO:0000256" key="6">
    <source>
        <dbReference type="ARBA" id="ARBA00023211"/>
    </source>
</evidence>
<proteinExistence type="inferred from homology"/>
<feature type="binding site" evidence="7">
    <location>
        <position position="192"/>
    </location>
    <ligand>
        <name>Zn(2+)</name>
        <dbReference type="ChEBI" id="CHEBI:29105"/>
        <label>1</label>
    </ligand>
</feature>
<dbReference type="Pfam" id="PF01546">
    <property type="entry name" value="Peptidase_M20"/>
    <property type="match status" value="1"/>
</dbReference>
<comment type="cofactor">
    <cofactor evidence="1">
        <name>Mn(2+)</name>
        <dbReference type="ChEBI" id="CHEBI:29035"/>
    </cofactor>
</comment>
<gene>
    <name evidence="10" type="ORF">BB934_40025</name>
</gene>
<feature type="binding site" evidence="7">
    <location>
        <position position="128"/>
    </location>
    <ligand>
        <name>Zn(2+)</name>
        <dbReference type="ChEBI" id="CHEBI:29105"/>
        <label>2</label>
    </ligand>
</feature>
<dbReference type="NCBIfam" id="TIGR01879">
    <property type="entry name" value="hydantase"/>
    <property type="match status" value="1"/>
</dbReference>
<reference evidence="10" key="1">
    <citation type="submission" date="2016-07" db="EMBL/GenBank/DDBJ databases">
        <title>Microvirga ossetica sp. nov. a new species of rhizobia isolated from root nodules of the legume species Vicia alpestris Steven originated from North Ossetia region in the Caucasus.</title>
        <authorList>
            <person name="Safronova V.I."/>
            <person name="Kuznetsova I.G."/>
            <person name="Sazanova A.L."/>
            <person name="Belimov A."/>
            <person name="Andronov E."/>
            <person name="Osledkin Y.S."/>
            <person name="Onishchuk O.P."/>
            <person name="Kurchak O.N."/>
            <person name="Shaposhnikov A.I."/>
            <person name="Willems A."/>
            <person name="Tikhonovich I.A."/>
        </authorList>
    </citation>
    <scope>NUCLEOTIDE SEQUENCE [LARGE SCALE GENOMIC DNA]</scope>
    <source>
        <strain evidence="10">V5/3M</strain>
        <plasmid evidence="10">unnamed2</plasmid>
    </source>
</reference>
<protein>
    <submittedName>
        <fullName evidence="10">Zn-dependent hydrolase</fullName>
    </submittedName>
</protein>
<dbReference type="AlphaFoldDB" id="A0A1B2EWS9"/>
<comment type="subunit">
    <text evidence="3">Homodimer.</text>
</comment>
<comment type="cofactor">
    <cofactor evidence="7">
        <name>Zn(2+)</name>
        <dbReference type="ChEBI" id="CHEBI:29105"/>
    </cofactor>
    <text evidence="7">Binds 2 Zn(2+) ions per subunit.</text>
</comment>
<keyword evidence="4 7" id="KW-0479">Metal-binding</keyword>
<dbReference type="InterPro" id="IPR011650">
    <property type="entry name" value="Peptidase_M20_dimer"/>
</dbReference>
<dbReference type="GO" id="GO:0016813">
    <property type="term" value="F:hydrolase activity, acting on carbon-nitrogen (but not peptide) bonds, in linear amidines"/>
    <property type="evidence" value="ECO:0007669"/>
    <property type="project" value="InterPro"/>
</dbReference>
<name>A0A1B2EWS9_9HYPH</name>
<organism evidence="10">
    <name type="scientific">Microvirga ossetica</name>
    <dbReference type="NCBI Taxonomy" id="1882682"/>
    <lineage>
        <taxon>Bacteria</taxon>
        <taxon>Pseudomonadati</taxon>
        <taxon>Pseudomonadota</taxon>
        <taxon>Alphaproteobacteria</taxon>
        <taxon>Hyphomicrobiales</taxon>
        <taxon>Methylobacteriaceae</taxon>
        <taxon>Microvirga</taxon>
    </lineage>
</organism>
<dbReference type="GO" id="GO:0046872">
    <property type="term" value="F:metal ion binding"/>
    <property type="evidence" value="ECO:0007669"/>
    <property type="project" value="UniProtKB-KW"/>
</dbReference>
<accession>A0A1B2EWS9</accession>
<feature type="binding site" evidence="7">
    <location>
        <position position="93"/>
    </location>
    <ligand>
        <name>Zn(2+)</name>
        <dbReference type="ChEBI" id="CHEBI:29105"/>
        <label>1</label>
    </ligand>
</feature>
<feature type="binding site" evidence="7">
    <location>
        <position position="93"/>
    </location>
    <ligand>
        <name>Zn(2+)</name>
        <dbReference type="ChEBI" id="CHEBI:29105"/>
        <label>2</label>
    </ligand>
</feature>
<dbReference type="PANTHER" id="PTHR32494:SF19">
    <property type="entry name" value="ALLANTOATE DEIMINASE-RELATED"/>
    <property type="match status" value="1"/>
</dbReference>
<evidence type="ECO:0000256" key="8">
    <source>
        <dbReference type="PIRSR" id="PIRSR001235-2"/>
    </source>
</evidence>
<dbReference type="Gene3D" id="3.40.630.10">
    <property type="entry name" value="Zn peptidases"/>
    <property type="match status" value="1"/>
</dbReference>
<evidence type="ECO:0000256" key="4">
    <source>
        <dbReference type="ARBA" id="ARBA00022723"/>
    </source>
</evidence>
<dbReference type="InterPro" id="IPR002933">
    <property type="entry name" value="Peptidase_M20"/>
</dbReference>
<comment type="similarity">
    <text evidence="2">Belongs to the peptidase M20 family.</text>
</comment>
<evidence type="ECO:0000256" key="1">
    <source>
        <dbReference type="ARBA" id="ARBA00001936"/>
    </source>
</evidence>
<dbReference type="PIRSF" id="PIRSF001235">
    <property type="entry name" value="Amidase_carbamoylase"/>
    <property type="match status" value="1"/>
</dbReference>
<dbReference type="InterPro" id="IPR036264">
    <property type="entry name" value="Bact_exopeptidase_dim_dom"/>
</dbReference>
<dbReference type="SUPFAM" id="SSF55031">
    <property type="entry name" value="Bacterial exopeptidase dimerisation domain"/>
    <property type="match status" value="1"/>
</dbReference>
<evidence type="ECO:0000256" key="3">
    <source>
        <dbReference type="ARBA" id="ARBA00011738"/>
    </source>
</evidence>
<evidence type="ECO:0000256" key="7">
    <source>
        <dbReference type="PIRSR" id="PIRSR001235-1"/>
    </source>
</evidence>
<keyword evidence="7" id="KW-0862">Zinc</keyword>
<feature type="binding site" evidence="8">
    <location>
        <position position="293"/>
    </location>
    <ligand>
        <name>allantoate</name>
        <dbReference type="ChEBI" id="CHEBI:17536"/>
    </ligand>
</feature>
<keyword evidence="6" id="KW-0464">Manganese</keyword>
<dbReference type="EMBL" id="CP016619">
    <property type="protein sequence ID" value="ANY84398.1"/>
    <property type="molecule type" value="Genomic_DNA"/>
</dbReference>
<feature type="binding site" evidence="7">
    <location>
        <position position="387"/>
    </location>
    <ligand>
        <name>Zn(2+)</name>
        <dbReference type="ChEBI" id="CHEBI:29105"/>
        <label>2</label>
    </ligand>
</feature>
<dbReference type="SUPFAM" id="SSF53187">
    <property type="entry name" value="Zn-dependent exopeptidases"/>
    <property type="match status" value="1"/>
</dbReference>
<evidence type="ECO:0000256" key="5">
    <source>
        <dbReference type="ARBA" id="ARBA00022801"/>
    </source>
</evidence>
<geneLocation type="plasmid" evidence="10">
    <name>unnamed2</name>
</geneLocation>
<feature type="domain" description="Peptidase M20 dimerisation" evidence="9">
    <location>
        <begin position="214"/>
        <end position="307"/>
    </location>
</feature>
<dbReference type="InterPro" id="IPR010158">
    <property type="entry name" value="Amidase_Cbmase"/>
</dbReference>
<dbReference type="PANTHER" id="PTHR32494">
    <property type="entry name" value="ALLANTOATE DEIMINASE-RELATED"/>
    <property type="match status" value="1"/>
</dbReference>
<keyword evidence="10" id="KW-0614">Plasmid</keyword>
<evidence type="ECO:0000313" key="10">
    <source>
        <dbReference type="EMBL" id="ANY84398.1"/>
    </source>
</evidence>
<dbReference type="RefSeq" id="WP_237050644.1">
    <property type="nucleotide sequence ID" value="NZ_CP016619.1"/>
</dbReference>
<evidence type="ECO:0000256" key="2">
    <source>
        <dbReference type="ARBA" id="ARBA00006153"/>
    </source>
</evidence>
<dbReference type="Pfam" id="PF07687">
    <property type="entry name" value="M20_dimer"/>
    <property type="match status" value="1"/>
</dbReference>
<dbReference type="KEGG" id="moc:BB934_40025"/>
<dbReference type="CDD" id="cd03884">
    <property type="entry name" value="M20_bAS"/>
    <property type="match status" value="1"/>
</dbReference>
<sequence>MTAVAIDANRLWERIEALSRITDPDRPWTRRSFSPLFLKGREWLANEFRTGGLATSIDAAGNLVGRLAGSDPNLKPIVIGSHSDTVPSGGRYDGILGVLAGLEVAQSLVERGDRLRHPLEIYDFLAEEPSEFGLSCIGSRALAGMFSASMRDLRRPDGMTLREGLAYVGGDPERLASVRRSPDGTAAYVEVHIEQGRVLEQEGTAIGIVTDIVGIHRERITVKGRADHAGATPMLLRADALVGAAHIVGTVYARALALADSDKPLVATVGKLDVLPNAANAVPGEVEMVLEVRCGDEAATRTFGKTLIEEVRPALEALRLEVQAETVSHASPTPCAPVVRDAIRAAASSLGLSSRDLPSGAGHDGVFVALTGPIGMIFVPCLDGRSHAPEESIEPHQAADGARVLFETVRRLDAILG</sequence>
<feature type="binding site" evidence="7">
    <location>
        <position position="82"/>
    </location>
    <ligand>
        <name>Zn(2+)</name>
        <dbReference type="ChEBI" id="CHEBI:29105"/>
        <label>1</label>
    </ligand>
</feature>